<keyword evidence="1" id="KW-1133">Transmembrane helix</keyword>
<organism evidence="2 3">
    <name type="scientific">Alteromonas naphthalenivorans</name>
    <dbReference type="NCBI Taxonomy" id="715451"/>
    <lineage>
        <taxon>Bacteria</taxon>
        <taxon>Pseudomonadati</taxon>
        <taxon>Pseudomonadota</taxon>
        <taxon>Gammaproteobacteria</taxon>
        <taxon>Alteromonadales</taxon>
        <taxon>Alteromonadaceae</taxon>
        <taxon>Alteromonas/Salinimonas group</taxon>
        <taxon>Alteromonas</taxon>
    </lineage>
</organism>
<name>F5Z7R4_ALTNA</name>
<keyword evidence="3" id="KW-1185">Reference proteome</keyword>
<evidence type="ECO:0000256" key="1">
    <source>
        <dbReference type="SAM" id="Phobius"/>
    </source>
</evidence>
<reference evidence="2 3" key="1">
    <citation type="journal article" date="2011" name="J. Bacteriol.">
        <title>Complete genome sequence of the polycyclic aromatic hydrocarbon-degrading bacterium Alteromonas sp. strain SN2.</title>
        <authorList>
            <person name="Jin H.M."/>
            <person name="Jeong H."/>
            <person name="Moon E.J."/>
            <person name="Math R.K."/>
            <person name="Lee K."/>
            <person name="Kim H.J."/>
            <person name="Jeon C.O."/>
            <person name="Oh T.K."/>
            <person name="Kim J.F."/>
        </authorList>
    </citation>
    <scope>NUCLEOTIDE SEQUENCE [LARGE SCALE GENOMIC DNA]</scope>
    <source>
        <strain evidence="3">JCM 17741 / KACC 18427 / KCTC 11700BP / SN2</strain>
    </source>
</reference>
<protein>
    <submittedName>
        <fullName evidence="2">Uncharacterized protein</fullName>
    </submittedName>
</protein>
<sequence length="81" mass="8873">MNKQSKVFHPVTRACAMLGAVICGFFAFTLFVSSLIALPDIITALKGCSKAILIAALAWAFWYAAKYSKNPFLITPFTKPE</sequence>
<dbReference type="EMBL" id="CP002339">
    <property type="protein sequence ID" value="AEF03107.1"/>
    <property type="molecule type" value="Genomic_DNA"/>
</dbReference>
<evidence type="ECO:0000313" key="2">
    <source>
        <dbReference type="EMBL" id="AEF03107.1"/>
    </source>
</evidence>
<feature type="transmembrane region" description="Helical" evidence="1">
    <location>
        <begin position="12"/>
        <end position="38"/>
    </location>
</feature>
<dbReference type="Proteomes" id="UP000000683">
    <property type="component" value="Chromosome"/>
</dbReference>
<dbReference type="KEGG" id="alt:ambt_07895"/>
<keyword evidence="1" id="KW-0812">Transmembrane</keyword>
<dbReference type="HOGENOM" id="CLU_2566296_0_0_6"/>
<evidence type="ECO:0000313" key="3">
    <source>
        <dbReference type="Proteomes" id="UP000000683"/>
    </source>
</evidence>
<dbReference type="AlphaFoldDB" id="F5Z7R4"/>
<dbReference type="OrthoDB" id="6388797at2"/>
<keyword evidence="1" id="KW-0472">Membrane</keyword>
<gene>
    <name evidence="2" type="ordered locus">ambt_07895</name>
</gene>
<proteinExistence type="predicted"/>
<accession>F5Z7R4</accession>
<feature type="transmembrane region" description="Helical" evidence="1">
    <location>
        <begin position="44"/>
        <end position="65"/>
    </location>
</feature>
<dbReference type="RefSeq" id="WP_013784045.1">
    <property type="nucleotide sequence ID" value="NC_015554.1"/>
</dbReference>